<feature type="compositionally biased region" description="Polar residues" evidence="2">
    <location>
        <begin position="412"/>
        <end position="428"/>
    </location>
</feature>
<gene>
    <name evidence="4" type="ORF">L201_000397</name>
</gene>
<feature type="coiled-coil region" evidence="1">
    <location>
        <begin position="25"/>
        <end position="52"/>
    </location>
</feature>
<dbReference type="InterPro" id="IPR052432">
    <property type="entry name" value="PITP/CRAL-TRIO"/>
</dbReference>
<sequence length="752" mass="85118">MSDPQTQHPAYQRFENTRAEYEAYLPLTQRVQEELKNDAEELRAQEDWTKEEWDGLEEWITDRDSIFRHLRRHRFEEEKTITALLSTLQHRISYTLHSPIPAFPPYTDSALFYVLPLPEHTDRLGRPIAVLTVKEVIRDSDGKLDDLKLYAWWALEMIRRVLRDYWVRGNWSKNTNFGKGGEGLCVLVDANGAGYRNMEVELLPTLLSVGHNHFPGMIESVYVVNTGWTHRSMWNVVKRILPRSALEKVAFLDDKPSLEAVFDLDKLPQEYGGNNSYTFSPAHNTIYSYYSHHSSTDHPFLASRNSSYSSIADIYYTVPNTPARSRRNSSAANLGEWKFGSALRMTKSREAGTPLGTDHNESEDEVEVQNTPEAEIQEDTPTNGMTPNMHNLPKSNGDHFNSSTPLVKGKQSRNIRSGSRTPIPISNGQSAIQRIKSISDFHLYLSPSRLAHLNLLSDSDPEDADDSPIQKRPVPTPKRILKPALNESGQDKLLSKRRSRPSLRLLNIKNAEGAKNVRTYSDRLQLHHAKVLQQYTGGDNTPRNLGQNSAVNDTLETNENQQNIIQVENINDIDESGLISPSSTPGALEPPSLGEHYTDSTPGIGNDQVVGEYDSSNNPWFGYPVVKISTGSGRNYHLKPKYTRNRKRDLIKTLLFLFMLRIQSLRNSIERFLGIDLLLNSFSKPIANHIGPQEGLLSSSASSLNGSAIRKSNTERDWWLMIIGFLLLRGTWSKLLVTPLETLVKGKEILGW</sequence>
<dbReference type="CDD" id="cd00170">
    <property type="entry name" value="SEC14"/>
    <property type="match status" value="1"/>
</dbReference>
<dbReference type="PANTHER" id="PTHR46590:SF4">
    <property type="entry name" value="CRAL-TRIO DOMAIN-CONTAINING PROTEIN"/>
    <property type="match status" value="1"/>
</dbReference>
<feature type="region of interest" description="Disordered" evidence="2">
    <location>
        <begin position="350"/>
        <end position="428"/>
    </location>
</feature>
<dbReference type="Proteomes" id="UP001355207">
    <property type="component" value="Chromosome 1"/>
</dbReference>
<evidence type="ECO:0000256" key="2">
    <source>
        <dbReference type="SAM" id="MobiDB-lite"/>
    </source>
</evidence>
<feature type="compositionally biased region" description="Polar residues" evidence="2">
    <location>
        <begin position="379"/>
        <end position="389"/>
    </location>
</feature>
<dbReference type="SUPFAM" id="SSF52087">
    <property type="entry name" value="CRAL/TRIO domain"/>
    <property type="match status" value="1"/>
</dbReference>
<dbReference type="EMBL" id="CP144098">
    <property type="protein sequence ID" value="WWC85533.1"/>
    <property type="molecule type" value="Genomic_DNA"/>
</dbReference>
<dbReference type="RefSeq" id="XP_066072296.1">
    <property type="nucleotide sequence ID" value="XM_066216199.1"/>
</dbReference>
<keyword evidence="5" id="KW-1185">Reference proteome</keyword>
<dbReference type="InterPro" id="IPR001251">
    <property type="entry name" value="CRAL-TRIO_dom"/>
</dbReference>
<dbReference type="Pfam" id="PF00650">
    <property type="entry name" value="CRAL_TRIO"/>
    <property type="match status" value="1"/>
</dbReference>
<evidence type="ECO:0000259" key="3">
    <source>
        <dbReference type="PROSITE" id="PS50191"/>
    </source>
</evidence>
<dbReference type="SMART" id="SM00516">
    <property type="entry name" value="SEC14"/>
    <property type="match status" value="1"/>
</dbReference>
<evidence type="ECO:0000313" key="5">
    <source>
        <dbReference type="Proteomes" id="UP001355207"/>
    </source>
</evidence>
<dbReference type="GeneID" id="91091069"/>
<dbReference type="AlphaFoldDB" id="A0AAX4JKU4"/>
<name>A0AAX4JKU4_9TREE</name>
<protein>
    <recommendedName>
        <fullName evidence="3">CRAL-TRIO domain-containing protein</fullName>
    </recommendedName>
</protein>
<proteinExistence type="predicted"/>
<accession>A0AAX4JKU4</accession>
<dbReference type="PROSITE" id="PS50191">
    <property type="entry name" value="CRAL_TRIO"/>
    <property type="match status" value="1"/>
</dbReference>
<dbReference type="PANTHER" id="PTHR46590">
    <property type="entry name" value="PHOSPHATIDYLINOSITOL TRANSFER PROTEIN CSR1-RELATED"/>
    <property type="match status" value="1"/>
</dbReference>
<dbReference type="InterPro" id="IPR036865">
    <property type="entry name" value="CRAL-TRIO_dom_sf"/>
</dbReference>
<feature type="region of interest" description="Disordered" evidence="2">
    <location>
        <begin position="456"/>
        <end position="476"/>
    </location>
</feature>
<evidence type="ECO:0000313" key="4">
    <source>
        <dbReference type="EMBL" id="WWC85533.1"/>
    </source>
</evidence>
<dbReference type="Gene3D" id="3.40.525.10">
    <property type="entry name" value="CRAL-TRIO lipid binding domain"/>
    <property type="match status" value="1"/>
</dbReference>
<evidence type="ECO:0000256" key="1">
    <source>
        <dbReference type="SAM" id="Coils"/>
    </source>
</evidence>
<keyword evidence="1" id="KW-0175">Coiled coil</keyword>
<feature type="domain" description="CRAL-TRIO" evidence="3">
    <location>
        <begin position="99"/>
        <end position="279"/>
    </location>
</feature>
<feature type="region of interest" description="Disordered" evidence="2">
    <location>
        <begin position="580"/>
        <end position="606"/>
    </location>
</feature>
<reference evidence="4 5" key="1">
    <citation type="submission" date="2024-01" db="EMBL/GenBank/DDBJ databases">
        <title>Comparative genomics of Cryptococcus and Kwoniella reveals pathogenesis evolution and contrasting modes of karyotype evolution via chromosome fusion or intercentromeric recombination.</title>
        <authorList>
            <person name="Coelho M.A."/>
            <person name="David-Palma M."/>
            <person name="Shea T."/>
            <person name="Bowers K."/>
            <person name="McGinley-Smith S."/>
            <person name="Mohammad A.W."/>
            <person name="Gnirke A."/>
            <person name="Yurkov A.M."/>
            <person name="Nowrousian M."/>
            <person name="Sun S."/>
            <person name="Cuomo C.A."/>
            <person name="Heitman J."/>
        </authorList>
    </citation>
    <scope>NUCLEOTIDE SEQUENCE [LARGE SCALE GENOMIC DNA]</scope>
    <source>
        <strain evidence="4 5">CBS 6074</strain>
    </source>
</reference>
<organism evidence="4 5">
    <name type="scientific">Kwoniella dendrophila CBS 6074</name>
    <dbReference type="NCBI Taxonomy" id="1295534"/>
    <lineage>
        <taxon>Eukaryota</taxon>
        <taxon>Fungi</taxon>
        <taxon>Dikarya</taxon>
        <taxon>Basidiomycota</taxon>
        <taxon>Agaricomycotina</taxon>
        <taxon>Tremellomycetes</taxon>
        <taxon>Tremellales</taxon>
        <taxon>Cryptococcaceae</taxon>
        <taxon>Kwoniella</taxon>
    </lineage>
</organism>